<protein>
    <submittedName>
        <fullName evidence="2">Uncharacterized protein</fullName>
    </submittedName>
</protein>
<dbReference type="Proteomes" id="UP001501470">
    <property type="component" value="Unassembled WGS sequence"/>
</dbReference>
<comment type="caution">
    <text evidence="2">The sequence shown here is derived from an EMBL/GenBank/DDBJ whole genome shotgun (WGS) entry which is preliminary data.</text>
</comment>
<gene>
    <name evidence="2" type="ORF">GCM10009827_061760</name>
</gene>
<name>A0ABP4M0N3_9ACTN</name>
<accession>A0ABP4M0N3</accession>
<proteinExistence type="predicted"/>
<sequence length="109" mass="11973">MDPAAVPAELRGVSAGCTSDYPGREQPKMSPTIAAAAPAVAVHDRAQQHERAQPHGSMRPPVTTKRDDLRAGWRLPLVRYIDRQIQPAMLAVVLEGRDRRRAGRAQMGR</sequence>
<evidence type="ECO:0000313" key="3">
    <source>
        <dbReference type="Proteomes" id="UP001501470"/>
    </source>
</evidence>
<feature type="compositionally biased region" description="Basic and acidic residues" evidence="1">
    <location>
        <begin position="42"/>
        <end position="53"/>
    </location>
</feature>
<feature type="region of interest" description="Disordered" evidence="1">
    <location>
        <begin position="1"/>
        <end position="65"/>
    </location>
</feature>
<organism evidence="2 3">
    <name type="scientific">Dactylosporangium maewongense</name>
    <dbReference type="NCBI Taxonomy" id="634393"/>
    <lineage>
        <taxon>Bacteria</taxon>
        <taxon>Bacillati</taxon>
        <taxon>Actinomycetota</taxon>
        <taxon>Actinomycetes</taxon>
        <taxon>Micromonosporales</taxon>
        <taxon>Micromonosporaceae</taxon>
        <taxon>Dactylosporangium</taxon>
    </lineage>
</organism>
<dbReference type="EMBL" id="BAAAQD010000013">
    <property type="protein sequence ID" value="GAA1535181.1"/>
    <property type="molecule type" value="Genomic_DNA"/>
</dbReference>
<evidence type="ECO:0000256" key="1">
    <source>
        <dbReference type="SAM" id="MobiDB-lite"/>
    </source>
</evidence>
<keyword evidence="3" id="KW-1185">Reference proteome</keyword>
<reference evidence="3" key="1">
    <citation type="journal article" date="2019" name="Int. J. Syst. Evol. Microbiol.">
        <title>The Global Catalogue of Microorganisms (GCM) 10K type strain sequencing project: providing services to taxonomists for standard genome sequencing and annotation.</title>
        <authorList>
            <consortium name="The Broad Institute Genomics Platform"/>
            <consortium name="The Broad Institute Genome Sequencing Center for Infectious Disease"/>
            <person name="Wu L."/>
            <person name="Ma J."/>
        </authorList>
    </citation>
    <scope>NUCLEOTIDE SEQUENCE [LARGE SCALE GENOMIC DNA]</scope>
    <source>
        <strain evidence="3">JCM 15933</strain>
    </source>
</reference>
<evidence type="ECO:0000313" key="2">
    <source>
        <dbReference type="EMBL" id="GAA1535181.1"/>
    </source>
</evidence>